<dbReference type="AlphaFoldDB" id="A0A4R3M7N7"/>
<dbReference type="EMBL" id="SMAJ01000003">
    <property type="protein sequence ID" value="TCT09494.1"/>
    <property type="molecule type" value="Genomic_DNA"/>
</dbReference>
<dbReference type="OrthoDB" id="8688045at2"/>
<keyword evidence="1" id="KW-0472">Membrane</keyword>
<name>A0A4R3M7N7_9BURK</name>
<keyword evidence="3" id="KW-1185">Reference proteome</keyword>
<proteinExistence type="predicted"/>
<feature type="transmembrane region" description="Helical" evidence="1">
    <location>
        <begin position="151"/>
        <end position="170"/>
    </location>
</feature>
<reference evidence="2 3" key="1">
    <citation type="submission" date="2019-03" db="EMBL/GenBank/DDBJ databases">
        <title>Genomic Encyclopedia of Type Strains, Phase IV (KMG-IV): sequencing the most valuable type-strain genomes for metagenomic binning, comparative biology and taxonomic classification.</title>
        <authorList>
            <person name="Goeker M."/>
        </authorList>
    </citation>
    <scope>NUCLEOTIDE SEQUENCE [LARGE SCALE GENOMIC DNA]</scope>
    <source>
        <strain evidence="2 3">DSM 24591</strain>
    </source>
</reference>
<dbReference type="RefSeq" id="WP_132580222.1">
    <property type="nucleotide sequence ID" value="NZ_SMAJ01000003.1"/>
</dbReference>
<evidence type="ECO:0000313" key="2">
    <source>
        <dbReference type="EMBL" id="TCT09494.1"/>
    </source>
</evidence>
<evidence type="ECO:0000313" key="3">
    <source>
        <dbReference type="Proteomes" id="UP000295525"/>
    </source>
</evidence>
<feature type="transmembrane region" description="Helical" evidence="1">
    <location>
        <begin position="120"/>
        <end position="139"/>
    </location>
</feature>
<dbReference type="Pfam" id="PF10754">
    <property type="entry name" value="DUF2569"/>
    <property type="match status" value="1"/>
</dbReference>
<accession>A0A4R3M7N7</accession>
<evidence type="ECO:0000256" key="1">
    <source>
        <dbReference type="SAM" id="Phobius"/>
    </source>
</evidence>
<feature type="transmembrane region" description="Helical" evidence="1">
    <location>
        <begin position="6"/>
        <end position="23"/>
    </location>
</feature>
<gene>
    <name evidence="2" type="ORF">EDC26_103112</name>
</gene>
<sequence length="190" mass="20668">MGTWNTWHFIAFIVVAGVGVLASRSAGKKGHSGAAGIKGYGGWLIVLSVFLLFWAAQELAELYRVKTQIETLVPSALGNPKYHEYMRYAMSMTWCEALLLAAGAFLLVKSRATWTIKAMIAVLWIAGPVSAAAELAMANSYFGEYILEQDYSALAATTLFATTWTCYLLTSRRVRNTYGASASGREGVFG</sequence>
<dbReference type="Proteomes" id="UP000295525">
    <property type="component" value="Unassembled WGS sequence"/>
</dbReference>
<keyword evidence="1" id="KW-0812">Transmembrane</keyword>
<protein>
    <submittedName>
        <fullName evidence="2">Uncharacterized protein DUF2569</fullName>
    </submittedName>
</protein>
<dbReference type="InterPro" id="IPR019690">
    <property type="entry name" value="DUF2569"/>
</dbReference>
<comment type="caution">
    <text evidence="2">The sequence shown here is derived from an EMBL/GenBank/DDBJ whole genome shotgun (WGS) entry which is preliminary data.</text>
</comment>
<organism evidence="2 3">
    <name type="scientific">Paralcaligenes ureilyticus</name>
    <dbReference type="NCBI Taxonomy" id="627131"/>
    <lineage>
        <taxon>Bacteria</taxon>
        <taxon>Pseudomonadati</taxon>
        <taxon>Pseudomonadota</taxon>
        <taxon>Betaproteobacteria</taxon>
        <taxon>Burkholderiales</taxon>
        <taxon>Alcaligenaceae</taxon>
        <taxon>Paralcaligenes</taxon>
    </lineage>
</organism>
<feature type="transmembrane region" description="Helical" evidence="1">
    <location>
        <begin position="35"/>
        <end position="56"/>
    </location>
</feature>
<keyword evidence="1" id="KW-1133">Transmembrane helix</keyword>
<feature type="transmembrane region" description="Helical" evidence="1">
    <location>
        <begin position="88"/>
        <end position="108"/>
    </location>
</feature>